<keyword evidence="2" id="KW-1185">Reference proteome</keyword>
<reference evidence="1 2" key="1">
    <citation type="journal article" date="2022" name="bioRxiv">
        <title>The genome of the oomycete Peronosclerospora sorghi, a cosmopolitan pathogen of maize and sorghum, is inflated with dispersed pseudogenes.</title>
        <authorList>
            <person name="Fletcher K."/>
            <person name="Martin F."/>
            <person name="Isakeit T."/>
            <person name="Cavanaugh K."/>
            <person name="Magill C."/>
            <person name="Michelmore R."/>
        </authorList>
    </citation>
    <scope>NUCLEOTIDE SEQUENCE [LARGE SCALE GENOMIC DNA]</scope>
    <source>
        <strain evidence="1">P6</strain>
    </source>
</reference>
<gene>
    <name evidence="1" type="ORF">PsorP6_008877</name>
</gene>
<organism evidence="1 2">
    <name type="scientific">Peronosclerospora sorghi</name>
    <dbReference type="NCBI Taxonomy" id="230839"/>
    <lineage>
        <taxon>Eukaryota</taxon>
        <taxon>Sar</taxon>
        <taxon>Stramenopiles</taxon>
        <taxon>Oomycota</taxon>
        <taxon>Peronosporomycetes</taxon>
        <taxon>Peronosporales</taxon>
        <taxon>Peronosporaceae</taxon>
        <taxon>Peronosclerospora</taxon>
    </lineage>
</organism>
<dbReference type="Proteomes" id="UP001163321">
    <property type="component" value="Chromosome 5"/>
</dbReference>
<evidence type="ECO:0000313" key="2">
    <source>
        <dbReference type="Proteomes" id="UP001163321"/>
    </source>
</evidence>
<sequence length="90" mass="9849">MISVGVSIIQGCRNNGDRTDRLSDASRKEAHSQSTQVDRNVGLYDEDISSETDYETKMLEEILEKDCQAVASGFGAAGTEVITRKLSGHR</sequence>
<comment type="caution">
    <text evidence="1">The sequence shown here is derived from an EMBL/GenBank/DDBJ whole genome shotgun (WGS) entry which is preliminary data.</text>
</comment>
<protein>
    <submittedName>
        <fullName evidence="1">Uncharacterized protein</fullName>
    </submittedName>
</protein>
<proteinExistence type="predicted"/>
<accession>A0ACC0VZ91</accession>
<name>A0ACC0VZ91_9STRA</name>
<evidence type="ECO:0000313" key="1">
    <source>
        <dbReference type="EMBL" id="KAI9911827.1"/>
    </source>
</evidence>
<dbReference type="EMBL" id="CM047584">
    <property type="protein sequence ID" value="KAI9911827.1"/>
    <property type="molecule type" value="Genomic_DNA"/>
</dbReference>